<dbReference type="Proteomes" id="UP000176451">
    <property type="component" value="Unassembled WGS sequence"/>
</dbReference>
<feature type="domain" description="Penicillin-binding protein transpeptidase" evidence="13">
    <location>
        <begin position="287"/>
        <end position="611"/>
    </location>
</feature>
<comment type="subcellular location">
    <subcellularLocation>
        <location evidence="2">Cell membrane</location>
    </subcellularLocation>
    <subcellularLocation>
        <location evidence="1">Membrane</location>
        <topology evidence="1">Single-pass membrane protein</topology>
    </subcellularLocation>
</comment>
<keyword evidence="5" id="KW-0645">Protease</keyword>
<dbReference type="Pfam" id="PF00905">
    <property type="entry name" value="Transpeptidase"/>
    <property type="match status" value="1"/>
</dbReference>
<keyword evidence="11" id="KW-0472">Membrane</keyword>
<comment type="caution">
    <text evidence="15">The sequence shown here is derived from an EMBL/GenBank/DDBJ whole genome shotgun (WGS) entry which is preliminary data.</text>
</comment>
<evidence type="ECO:0000256" key="4">
    <source>
        <dbReference type="ARBA" id="ARBA00022519"/>
    </source>
</evidence>
<proteinExistence type="predicted"/>
<feature type="domain" description="Penicillin-binding protein dimerisation" evidence="14">
    <location>
        <begin position="75"/>
        <end position="246"/>
    </location>
</feature>
<evidence type="ECO:0000256" key="8">
    <source>
        <dbReference type="ARBA" id="ARBA00022960"/>
    </source>
</evidence>
<keyword evidence="6" id="KW-0812">Transmembrane</keyword>
<dbReference type="GO" id="GO:0008658">
    <property type="term" value="F:penicillin binding"/>
    <property type="evidence" value="ECO:0007669"/>
    <property type="project" value="InterPro"/>
</dbReference>
<dbReference type="Gene3D" id="3.90.1310.10">
    <property type="entry name" value="Penicillin-binding protein 2a (Domain 2)"/>
    <property type="match status" value="1"/>
</dbReference>
<accession>A0A1F5EJ35</accession>
<evidence type="ECO:0000256" key="10">
    <source>
        <dbReference type="ARBA" id="ARBA00022989"/>
    </source>
</evidence>
<dbReference type="STRING" id="1797469.A3F08_02615"/>
<protein>
    <submittedName>
        <fullName evidence="15">Penicillin-binding protein 2</fullName>
    </submittedName>
</protein>
<dbReference type="InterPro" id="IPR017790">
    <property type="entry name" value="Penicillin-binding_protein_2"/>
</dbReference>
<reference evidence="15 16" key="1">
    <citation type="journal article" date="2016" name="Nat. Commun.">
        <title>Thousands of microbial genomes shed light on interconnected biogeochemical processes in an aquifer system.</title>
        <authorList>
            <person name="Anantharaman K."/>
            <person name="Brown C.T."/>
            <person name="Hug L.A."/>
            <person name="Sharon I."/>
            <person name="Castelle C.J."/>
            <person name="Probst A.J."/>
            <person name="Thomas B.C."/>
            <person name="Singh A."/>
            <person name="Wilkins M.J."/>
            <person name="Karaoz U."/>
            <person name="Brodie E.L."/>
            <person name="Williams K.H."/>
            <person name="Hubbard S.S."/>
            <person name="Banfield J.F."/>
        </authorList>
    </citation>
    <scope>NUCLEOTIDE SEQUENCE [LARGE SCALE GENOMIC DNA]</scope>
</reference>
<dbReference type="GO" id="GO:0071555">
    <property type="term" value="P:cell wall organization"/>
    <property type="evidence" value="ECO:0007669"/>
    <property type="project" value="UniProtKB-KW"/>
</dbReference>
<dbReference type="GO" id="GO:0009002">
    <property type="term" value="F:serine-type D-Ala-D-Ala carboxypeptidase activity"/>
    <property type="evidence" value="ECO:0007669"/>
    <property type="project" value="InterPro"/>
</dbReference>
<evidence type="ECO:0000256" key="9">
    <source>
        <dbReference type="ARBA" id="ARBA00022984"/>
    </source>
</evidence>
<sequence>MGKIVIVPEEYEHQSNLEPKDVLEEEKEKPDFSLFYVFSMVMAIIFLFKLTDLQVVQSAKYQYLAEGNRIRSRDIFAPRGIIYDRNGQVLAQNIASFNLEIYPADLPKEKESRQEIYKKIEDTSKINTPDIKERIEKEGLFSIEPIILKENLSRDEALYLKVKYHDVMGVEVAYRPSRQYQTTPGLSHFLGYIGKISEKELVEKPTYQMNSWLGKTGLEFIYEDILKGTNGKKQMEVDSKGYIQRVLADLPPKSGNNIYLGLDLDLQKETAFALEEMIKQLNVKNAVAIAMDPRDGSILTMVSLPSYDNNIFTQGLNPEEYQKLLNDPSKPLINRAIAGVYPAGSTVKPFIASAALQEKTISEKTTLDTSIGEIRIGEWVFPDWKRHGVTDVKKAIAESNDIFFYALGGGYEKIKGLGIERMDKYLQLFGFNKETGIDLNGEEEGLIPSPEWKKKVKKESWYLGDSYHLAIGQGDFLATPLELLNAIWAVANGGELLKPHLIKYESDQNGNIGKEFPKQIIRKDFIEGNNLRIVREGMRQTVTEGSARQLVDLPASVAGKTGTAQFDKSDRTHAWFIGFAPYENPEIAVVVLVEAGGEGHTAAVPVARKMFEKYFSKTSNSNKQD</sequence>
<dbReference type="GO" id="GO:0005886">
    <property type="term" value="C:plasma membrane"/>
    <property type="evidence" value="ECO:0007669"/>
    <property type="project" value="UniProtKB-SubCell"/>
</dbReference>
<dbReference type="AlphaFoldDB" id="A0A1F5EJ35"/>
<dbReference type="Pfam" id="PF03717">
    <property type="entry name" value="PBP_dimer"/>
    <property type="match status" value="1"/>
</dbReference>
<evidence type="ECO:0000259" key="14">
    <source>
        <dbReference type="Pfam" id="PF03717"/>
    </source>
</evidence>
<evidence type="ECO:0000256" key="7">
    <source>
        <dbReference type="ARBA" id="ARBA00022801"/>
    </source>
</evidence>
<dbReference type="InterPro" id="IPR036138">
    <property type="entry name" value="PBP_dimer_sf"/>
</dbReference>
<dbReference type="Gene3D" id="3.40.710.10">
    <property type="entry name" value="DD-peptidase/beta-lactamase superfamily"/>
    <property type="match status" value="1"/>
</dbReference>
<keyword evidence="12" id="KW-0961">Cell wall biogenesis/degradation</keyword>
<keyword evidence="9" id="KW-0573">Peptidoglycan synthesis</keyword>
<dbReference type="EMBL" id="MEZV01000016">
    <property type="protein sequence ID" value="OGD67373.1"/>
    <property type="molecule type" value="Genomic_DNA"/>
</dbReference>
<evidence type="ECO:0000256" key="6">
    <source>
        <dbReference type="ARBA" id="ARBA00022692"/>
    </source>
</evidence>
<evidence type="ECO:0000256" key="12">
    <source>
        <dbReference type="ARBA" id="ARBA00023316"/>
    </source>
</evidence>
<keyword evidence="10" id="KW-1133">Transmembrane helix</keyword>
<evidence type="ECO:0000259" key="13">
    <source>
        <dbReference type="Pfam" id="PF00905"/>
    </source>
</evidence>
<dbReference type="PANTHER" id="PTHR30627:SF2">
    <property type="entry name" value="PEPTIDOGLYCAN D,D-TRANSPEPTIDASE MRDA"/>
    <property type="match status" value="1"/>
</dbReference>
<dbReference type="GO" id="GO:0008360">
    <property type="term" value="P:regulation of cell shape"/>
    <property type="evidence" value="ECO:0007669"/>
    <property type="project" value="UniProtKB-KW"/>
</dbReference>
<evidence type="ECO:0000256" key="2">
    <source>
        <dbReference type="ARBA" id="ARBA00004236"/>
    </source>
</evidence>
<dbReference type="InterPro" id="IPR005311">
    <property type="entry name" value="PBP_dimer"/>
</dbReference>
<dbReference type="GO" id="GO:0009252">
    <property type="term" value="P:peptidoglycan biosynthetic process"/>
    <property type="evidence" value="ECO:0007669"/>
    <property type="project" value="UniProtKB-KW"/>
</dbReference>
<evidence type="ECO:0000256" key="1">
    <source>
        <dbReference type="ARBA" id="ARBA00004167"/>
    </source>
</evidence>
<dbReference type="InterPro" id="IPR012338">
    <property type="entry name" value="Beta-lactam/transpept-like"/>
</dbReference>
<dbReference type="PANTHER" id="PTHR30627">
    <property type="entry name" value="PEPTIDOGLYCAN D,D-TRANSPEPTIDASE"/>
    <property type="match status" value="1"/>
</dbReference>
<dbReference type="GO" id="GO:0071972">
    <property type="term" value="F:peptidoglycan L,D-transpeptidase activity"/>
    <property type="evidence" value="ECO:0007669"/>
    <property type="project" value="TreeGrafter"/>
</dbReference>
<dbReference type="Gene3D" id="3.30.1390.30">
    <property type="entry name" value="Penicillin-binding protein 2a, domain 3"/>
    <property type="match status" value="1"/>
</dbReference>
<evidence type="ECO:0000313" key="16">
    <source>
        <dbReference type="Proteomes" id="UP000176451"/>
    </source>
</evidence>
<dbReference type="InterPro" id="IPR001460">
    <property type="entry name" value="PCN-bd_Tpept"/>
</dbReference>
<evidence type="ECO:0000256" key="3">
    <source>
        <dbReference type="ARBA" id="ARBA00022475"/>
    </source>
</evidence>
<evidence type="ECO:0000313" key="15">
    <source>
        <dbReference type="EMBL" id="OGD67373.1"/>
    </source>
</evidence>
<gene>
    <name evidence="15" type="ORF">A3F08_02615</name>
</gene>
<keyword evidence="4" id="KW-0997">Cell inner membrane</keyword>
<keyword evidence="3" id="KW-1003">Cell membrane</keyword>
<organism evidence="15 16">
    <name type="scientific">Candidatus Berkelbacteria bacterium RIFCSPHIGHO2_12_FULL_36_9</name>
    <dbReference type="NCBI Taxonomy" id="1797469"/>
    <lineage>
        <taxon>Bacteria</taxon>
        <taxon>Candidatus Berkelbacteria</taxon>
    </lineage>
</organism>
<evidence type="ECO:0000256" key="11">
    <source>
        <dbReference type="ARBA" id="ARBA00023136"/>
    </source>
</evidence>
<keyword evidence="8" id="KW-0133">Cell shape</keyword>
<evidence type="ECO:0000256" key="5">
    <source>
        <dbReference type="ARBA" id="ARBA00022670"/>
    </source>
</evidence>
<name>A0A1F5EJ35_9BACT</name>
<keyword evidence="7" id="KW-0378">Hydrolase</keyword>
<dbReference type="InterPro" id="IPR050515">
    <property type="entry name" value="Beta-lactam/transpept"/>
</dbReference>
<dbReference type="SUPFAM" id="SSF56601">
    <property type="entry name" value="beta-lactamase/transpeptidase-like"/>
    <property type="match status" value="1"/>
</dbReference>
<dbReference type="SUPFAM" id="SSF56519">
    <property type="entry name" value="Penicillin binding protein dimerisation domain"/>
    <property type="match status" value="1"/>
</dbReference>
<dbReference type="NCBIfam" id="TIGR03423">
    <property type="entry name" value="pbp2_mrdA"/>
    <property type="match status" value="1"/>
</dbReference>
<dbReference type="GO" id="GO:0006508">
    <property type="term" value="P:proteolysis"/>
    <property type="evidence" value="ECO:0007669"/>
    <property type="project" value="UniProtKB-KW"/>
</dbReference>